<name>A0AAD5EDJ0_UMBRA</name>
<proteinExistence type="predicted"/>
<evidence type="ECO:0000313" key="3">
    <source>
        <dbReference type="EMBL" id="KAI8581422.1"/>
    </source>
</evidence>
<sequence length="281" mass="31577">MSRSSLSGRSHTTSSSDDDRRPYDAVEQSKFHPAKNGQVPLGVVKSYATRVGWLNNHIPASFGFSKQWKKRYFVLVDSMLFIYKDDNPNLVWRNFMELSKDTIVFVTNEFGNKLYCIEIRKPGQERSWYVQADGPDDTKVWLNDLKGTVKWIKTGKRDEDDVASTLSDSVSSLDLSVNRHSQQQQQQHLVQPPPPAPEYTNRPPPPVPSDPRSPTRYKMMPPPLPPPTSILPPTPTSRSPPISRSNSFRQVPPPTPPPFTSLPAIPGNSPYVKSPAKASRS</sequence>
<feature type="compositionally biased region" description="Low complexity" evidence="1">
    <location>
        <begin position="173"/>
        <end position="190"/>
    </location>
</feature>
<protein>
    <recommendedName>
        <fullName evidence="2">PH domain-containing protein</fullName>
    </recommendedName>
</protein>
<keyword evidence="4" id="KW-1185">Reference proteome</keyword>
<feature type="domain" description="PH" evidence="2">
    <location>
        <begin position="47"/>
        <end position="150"/>
    </location>
</feature>
<feature type="compositionally biased region" description="Pro residues" evidence="1">
    <location>
        <begin position="220"/>
        <end position="235"/>
    </location>
</feature>
<dbReference type="Gene3D" id="2.30.29.30">
    <property type="entry name" value="Pleckstrin-homology domain (PH domain)/Phosphotyrosine-binding domain (PTB)"/>
    <property type="match status" value="1"/>
</dbReference>
<dbReference type="CDD" id="cd00821">
    <property type="entry name" value="PH"/>
    <property type="match status" value="1"/>
</dbReference>
<dbReference type="InterPro" id="IPR011993">
    <property type="entry name" value="PH-like_dom_sf"/>
</dbReference>
<feature type="region of interest" description="Disordered" evidence="1">
    <location>
        <begin position="173"/>
        <end position="281"/>
    </location>
</feature>
<evidence type="ECO:0000259" key="2">
    <source>
        <dbReference type="PROSITE" id="PS50003"/>
    </source>
</evidence>
<dbReference type="AlphaFoldDB" id="A0AAD5EDJ0"/>
<evidence type="ECO:0000256" key="1">
    <source>
        <dbReference type="SAM" id="MobiDB-lite"/>
    </source>
</evidence>
<gene>
    <name evidence="3" type="ORF">K450DRAFT_232977</name>
</gene>
<feature type="compositionally biased region" description="Low complexity" evidence="1">
    <location>
        <begin position="1"/>
        <end position="15"/>
    </location>
</feature>
<dbReference type="Pfam" id="PF00169">
    <property type="entry name" value="PH"/>
    <property type="match status" value="1"/>
</dbReference>
<comment type="caution">
    <text evidence="3">The sequence shown here is derived from an EMBL/GenBank/DDBJ whole genome shotgun (WGS) entry which is preliminary data.</text>
</comment>
<feature type="compositionally biased region" description="Pro residues" evidence="1">
    <location>
        <begin position="191"/>
        <end position="211"/>
    </location>
</feature>
<dbReference type="Proteomes" id="UP001206595">
    <property type="component" value="Unassembled WGS sequence"/>
</dbReference>
<dbReference type="SUPFAM" id="SSF50729">
    <property type="entry name" value="PH domain-like"/>
    <property type="match status" value="1"/>
</dbReference>
<accession>A0AAD5EDJ0</accession>
<dbReference type="SMART" id="SM00233">
    <property type="entry name" value="PH"/>
    <property type="match status" value="1"/>
</dbReference>
<dbReference type="InterPro" id="IPR001849">
    <property type="entry name" value="PH_domain"/>
</dbReference>
<dbReference type="EMBL" id="MU620906">
    <property type="protein sequence ID" value="KAI8581422.1"/>
    <property type="molecule type" value="Genomic_DNA"/>
</dbReference>
<dbReference type="RefSeq" id="XP_051446426.1">
    <property type="nucleotide sequence ID" value="XM_051587683.1"/>
</dbReference>
<feature type="region of interest" description="Disordered" evidence="1">
    <location>
        <begin position="1"/>
        <end position="24"/>
    </location>
</feature>
<evidence type="ECO:0000313" key="4">
    <source>
        <dbReference type="Proteomes" id="UP001206595"/>
    </source>
</evidence>
<organism evidence="3 4">
    <name type="scientific">Umbelopsis ramanniana AG</name>
    <dbReference type="NCBI Taxonomy" id="1314678"/>
    <lineage>
        <taxon>Eukaryota</taxon>
        <taxon>Fungi</taxon>
        <taxon>Fungi incertae sedis</taxon>
        <taxon>Mucoromycota</taxon>
        <taxon>Mucoromycotina</taxon>
        <taxon>Umbelopsidomycetes</taxon>
        <taxon>Umbelopsidales</taxon>
        <taxon>Umbelopsidaceae</taxon>
        <taxon>Umbelopsis</taxon>
    </lineage>
</organism>
<reference evidence="3" key="1">
    <citation type="submission" date="2021-06" db="EMBL/GenBank/DDBJ databases">
        <authorList>
            <consortium name="DOE Joint Genome Institute"/>
            <person name="Mondo S.J."/>
            <person name="Amses K.R."/>
            <person name="Simmons D.R."/>
            <person name="Longcore J.E."/>
            <person name="Seto K."/>
            <person name="Alves G.H."/>
            <person name="Bonds A.E."/>
            <person name="Quandt C.A."/>
            <person name="Davis W.J."/>
            <person name="Chang Y."/>
            <person name="Letcher P.M."/>
            <person name="Powell M.J."/>
            <person name="Kuo A."/>
            <person name="Labutti K."/>
            <person name="Pangilinan J."/>
            <person name="Andreopoulos W."/>
            <person name="Tritt A."/>
            <person name="Riley R."/>
            <person name="Hundley H."/>
            <person name="Johnson J."/>
            <person name="Lipzen A."/>
            <person name="Barry K."/>
            <person name="Berbee M.L."/>
            <person name="Buchler N.E."/>
            <person name="Grigoriev I.V."/>
            <person name="Spatafora J.W."/>
            <person name="Stajich J.E."/>
            <person name="James T.Y."/>
        </authorList>
    </citation>
    <scope>NUCLEOTIDE SEQUENCE</scope>
    <source>
        <strain evidence="3">AG</strain>
    </source>
</reference>
<dbReference type="GeneID" id="75913028"/>
<feature type="compositionally biased region" description="Low complexity" evidence="1">
    <location>
        <begin position="236"/>
        <end position="245"/>
    </location>
</feature>
<feature type="compositionally biased region" description="Pro residues" evidence="1">
    <location>
        <begin position="251"/>
        <end position="260"/>
    </location>
</feature>
<reference evidence="3" key="2">
    <citation type="journal article" date="2022" name="Proc. Natl. Acad. Sci. U.S.A.">
        <title>Diploid-dominant life cycles characterize the early evolution of Fungi.</title>
        <authorList>
            <person name="Amses K.R."/>
            <person name="Simmons D.R."/>
            <person name="Longcore J.E."/>
            <person name="Mondo S.J."/>
            <person name="Seto K."/>
            <person name="Jeronimo G.H."/>
            <person name="Bonds A.E."/>
            <person name="Quandt C.A."/>
            <person name="Davis W.J."/>
            <person name="Chang Y."/>
            <person name="Federici B.A."/>
            <person name="Kuo A."/>
            <person name="LaButti K."/>
            <person name="Pangilinan J."/>
            <person name="Andreopoulos W."/>
            <person name="Tritt A."/>
            <person name="Riley R."/>
            <person name="Hundley H."/>
            <person name="Johnson J."/>
            <person name="Lipzen A."/>
            <person name="Barry K."/>
            <person name="Lang B.F."/>
            <person name="Cuomo C.A."/>
            <person name="Buchler N.E."/>
            <person name="Grigoriev I.V."/>
            <person name="Spatafora J.W."/>
            <person name="Stajich J.E."/>
            <person name="James T.Y."/>
        </authorList>
    </citation>
    <scope>NUCLEOTIDE SEQUENCE</scope>
    <source>
        <strain evidence="3">AG</strain>
    </source>
</reference>
<dbReference type="PROSITE" id="PS50003">
    <property type="entry name" value="PH_DOMAIN"/>
    <property type="match status" value="1"/>
</dbReference>